<evidence type="ECO:0000313" key="12">
    <source>
        <dbReference type="RefSeq" id="XP_019636969.1"/>
    </source>
</evidence>
<dbReference type="PANTHER" id="PTHR11388:SF157">
    <property type="entry name" value="SOLUTE CARRIER ORGANIC ANION TRANSPORTER FAMILY MEMBER 2A1-LIKE"/>
    <property type="match status" value="1"/>
</dbReference>
<dbReference type="GeneID" id="109479446"/>
<reference evidence="12" key="1">
    <citation type="submission" date="2025-08" db="UniProtKB">
        <authorList>
            <consortium name="RefSeq"/>
        </authorList>
    </citation>
    <scope>IDENTIFICATION</scope>
    <source>
        <tissue evidence="12">Gonad</tissue>
    </source>
</reference>
<keyword evidence="6 8" id="KW-0472">Membrane</keyword>
<proteinExistence type="inferred from homology"/>
<dbReference type="OrthoDB" id="5062115at2759"/>
<comment type="similarity">
    <text evidence="2 8">Belongs to the organo anion transporter (TC 2.A.60) family.</text>
</comment>
<dbReference type="GO" id="GO:0016323">
    <property type="term" value="C:basolateral plasma membrane"/>
    <property type="evidence" value="ECO:0007669"/>
    <property type="project" value="TreeGrafter"/>
</dbReference>
<feature type="transmembrane region" description="Helical" evidence="8">
    <location>
        <begin position="239"/>
        <end position="261"/>
    </location>
</feature>
<name>A0A6P4ZSA0_BRABE</name>
<dbReference type="AlphaFoldDB" id="A0A6P4ZSA0"/>
<evidence type="ECO:0000256" key="3">
    <source>
        <dbReference type="ARBA" id="ARBA00022475"/>
    </source>
</evidence>
<organism evidence="11 12">
    <name type="scientific">Branchiostoma belcheri</name>
    <name type="common">Amphioxus</name>
    <dbReference type="NCBI Taxonomy" id="7741"/>
    <lineage>
        <taxon>Eukaryota</taxon>
        <taxon>Metazoa</taxon>
        <taxon>Chordata</taxon>
        <taxon>Cephalochordata</taxon>
        <taxon>Leptocardii</taxon>
        <taxon>Amphioxiformes</taxon>
        <taxon>Branchiostomatidae</taxon>
        <taxon>Branchiostoma</taxon>
    </lineage>
</organism>
<evidence type="ECO:0000259" key="10">
    <source>
        <dbReference type="PROSITE" id="PS51465"/>
    </source>
</evidence>
<dbReference type="PROSITE" id="PS51465">
    <property type="entry name" value="KAZAL_2"/>
    <property type="match status" value="1"/>
</dbReference>
<dbReference type="SMART" id="SM00280">
    <property type="entry name" value="KAZAL"/>
    <property type="match status" value="1"/>
</dbReference>
<feature type="transmembrane region" description="Helical" evidence="8">
    <location>
        <begin position="196"/>
        <end position="218"/>
    </location>
</feature>
<dbReference type="Pfam" id="PF03137">
    <property type="entry name" value="OATP"/>
    <property type="match status" value="1"/>
</dbReference>
<feature type="transmembrane region" description="Helical" evidence="8">
    <location>
        <begin position="99"/>
        <end position="117"/>
    </location>
</feature>
<keyword evidence="7" id="KW-1015">Disulfide bond</keyword>
<keyword evidence="4 8" id="KW-0812">Transmembrane</keyword>
<protein>
    <recommendedName>
        <fullName evidence="8">Solute carrier organic anion transporter family member</fullName>
    </recommendedName>
</protein>
<dbReference type="Pfam" id="PF07648">
    <property type="entry name" value="Kazal_2"/>
    <property type="match status" value="1"/>
</dbReference>
<feature type="transmembrane region" description="Helical" evidence="8">
    <location>
        <begin position="672"/>
        <end position="693"/>
    </location>
</feature>
<dbReference type="InterPro" id="IPR004156">
    <property type="entry name" value="OATP"/>
</dbReference>
<keyword evidence="8" id="KW-0813">Transport</keyword>
<evidence type="ECO:0000256" key="9">
    <source>
        <dbReference type="SAM" id="MobiDB-lite"/>
    </source>
</evidence>
<dbReference type="PANTHER" id="PTHR11388">
    <property type="entry name" value="ORGANIC ANION TRANSPORTER"/>
    <property type="match status" value="1"/>
</dbReference>
<keyword evidence="8" id="KW-0406">Ion transport</keyword>
<dbReference type="InterPro" id="IPR036058">
    <property type="entry name" value="Kazal_dom_sf"/>
</dbReference>
<dbReference type="GO" id="GO:0006811">
    <property type="term" value="P:monoatomic ion transport"/>
    <property type="evidence" value="ECO:0007669"/>
    <property type="project" value="UniProtKB-KW"/>
</dbReference>
<evidence type="ECO:0000256" key="5">
    <source>
        <dbReference type="ARBA" id="ARBA00022989"/>
    </source>
</evidence>
<comment type="subcellular location">
    <subcellularLocation>
        <location evidence="1 8">Cell membrane</location>
        <topology evidence="1 8">Multi-pass membrane protein</topology>
    </subcellularLocation>
</comment>
<keyword evidence="5 8" id="KW-1133">Transmembrane helix</keyword>
<evidence type="ECO:0000256" key="6">
    <source>
        <dbReference type="ARBA" id="ARBA00023136"/>
    </source>
</evidence>
<dbReference type="InterPro" id="IPR002350">
    <property type="entry name" value="Kazal_dom"/>
</dbReference>
<feature type="region of interest" description="Disordered" evidence="9">
    <location>
        <begin position="603"/>
        <end position="622"/>
    </location>
</feature>
<dbReference type="SUPFAM" id="SSF103473">
    <property type="entry name" value="MFS general substrate transporter"/>
    <property type="match status" value="1"/>
</dbReference>
<evidence type="ECO:0000256" key="4">
    <source>
        <dbReference type="ARBA" id="ARBA00022692"/>
    </source>
</evidence>
<evidence type="ECO:0000256" key="1">
    <source>
        <dbReference type="ARBA" id="ARBA00004651"/>
    </source>
</evidence>
<evidence type="ECO:0000256" key="7">
    <source>
        <dbReference type="ARBA" id="ARBA00023157"/>
    </source>
</evidence>
<accession>A0A6P4ZSA0</accession>
<feature type="transmembrane region" description="Helical" evidence="8">
    <location>
        <begin position="363"/>
        <end position="386"/>
    </location>
</feature>
<feature type="compositionally biased region" description="Polar residues" evidence="9">
    <location>
        <begin position="603"/>
        <end position="617"/>
    </location>
</feature>
<feature type="transmembrane region" description="Helical" evidence="8">
    <location>
        <begin position="438"/>
        <end position="459"/>
    </location>
</feature>
<evidence type="ECO:0000313" key="11">
    <source>
        <dbReference type="Proteomes" id="UP000515135"/>
    </source>
</evidence>
<feature type="domain" description="Kazal-like" evidence="10">
    <location>
        <begin position="489"/>
        <end position="546"/>
    </location>
</feature>
<gene>
    <name evidence="12" type="primary">LOC109479446</name>
</gene>
<dbReference type="GO" id="GO:0043252">
    <property type="term" value="P:sodium-independent organic anion transport"/>
    <property type="evidence" value="ECO:0007669"/>
    <property type="project" value="TreeGrafter"/>
</dbReference>
<dbReference type="KEGG" id="bbel:109479446"/>
<sequence>MENGRASRRHDYDDKAFTEAARDLNGTIMADTHEKEEDVRCGILCCKPKWAAWLANPKLFVLCWCLAILMNIILAAGYLNGVLTTLEKRFQLTSKDLGIVASAADIGSMVTVLFVTYYGGKPGNSRPKILGVGLLGLALGAFLSGLPHFVAPAYEVDPESIPNFSSLENKDVCLANKTNTYCGEEEAAAASAQGGWFALLVFGQFIYGISSTPLMPLGTTFIDDHVRKESAPLYIGTSYIVFGLGPPLGFVLSSFAVKFYVDMDKGIDPGTLGLTPANPLWVGAWWIGFFICGAGLLATAFPMFFFPPALKRPPDSDVVQKKDKSEKKKMLPMMDMDRGPPLLDPAKGLWKQIKGMTKSLKEVLTNGVFLVLCLSGVCMVSTFGAFSFMPKYLELQFGVPKSQANMLLGIVMLPSTVFGIVGSGIVIKKFKLTPVQCLYMSATSVFLSVLLSIPMFFLACPQPPMAGVTIPYGYSPLMPNAPSLKNGDINLLSSCNTNCNCNLDKYSPVCGSDGVTYFSGCHAGCTEKQSFMHPMGIMISNFSRCGCLAELPPEVLMKMMAQKFGKPDAGAPPGGEEKPKSQQPYIEPMWATASPQRLRRNANTTNGVPATNVSSTTPPIPGMETGMPGTGSGMPGMGSGIPGMGSGMPGNGFPGMPNFAIGFPCRTDCNKWGAFIAVFVVGGFAASFGFIPVIISILRYFWVSFYLLLIFSASRRALTPETKSFGMGVQTVLVKLLGFIPSPIYFGALIDTTCRLWSTTCGKQGACLLYDLDKNRYAYFGLIIALRTLGGVLILLAAYLFKRREQNKPLGSKNGGVTKQDIAASLGSLTGSMHSLDKVGHDFNRHHPHHDVERDTEDLRANIWKRKFGDADHIPMA</sequence>
<evidence type="ECO:0000256" key="2">
    <source>
        <dbReference type="ARBA" id="ARBA00009657"/>
    </source>
</evidence>
<dbReference type="RefSeq" id="XP_019636969.1">
    <property type="nucleotide sequence ID" value="XM_019781410.1"/>
</dbReference>
<feature type="transmembrane region" description="Helical" evidence="8">
    <location>
        <begin position="406"/>
        <end position="426"/>
    </location>
</feature>
<dbReference type="InterPro" id="IPR036259">
    <property type="entry name" value="MFS_trans_sf"/>
</dbReference>
<dbReference type="CDD" id="cd17336">
    <property type="entry name" value="MFS_SLCO_OATP"/>
    <property type="match status" value="1"/>
</dbReference>
<dbReference type="Proteomes" id="UP000515135">
    <property type="component" value="Unplaced"/>
</dbReference>
<evidence type="ECO:0000256" key="8">
    <source>
        <dbReference type="RuleBase" id="RU362056"/>
    </source>
</evidence>
<dbReference type="NCBIfam" id="TIGR00805">
    <property type="entry name" value="oat"/>
    <property type="match status" value="1"/>
</dbReference>
<keyword evidence="3" id="KW-1003">Cell membrane</keyword>
<feature type="transmembrane region" description="Helical" evidence="8">
    <location>
        <begin position="778"/>
        <end position="801"/>
    </location>
</feature>
<dbReference type="SUPFAM" id="SSF100895">
    <property type="entry name" value="Kazal-type serine protease inhibitors"/>
    <property type="match status" value="1"/>
</dbReference>
<feature type="transmembrane region" description="Helical" evidence="8">
    <location>
        <begin position="59"/>
        <end position="79"/>
    </location>
</feature>
<dbReference type="GO" id="GO:0015347">
    <property type="term" value="F:sodium-independent organic anion transmembrane transporter activity"/>
    <property type="evidence" value="ECO:0007669"/>
    <property type="project" value="TreeGrafter"/>
</dbReference>
<feature type="transmembrane region" description="Helical" evidence="8">
    <location>
        <begin position="700"/>
        <end position="718"/>
    </location>
</feature>
<feature type="transmembrane region" description="Helical" evidence="8">
    <location>
        <begin position="281"/>
        <end position="306"/>
    </location>
</feature>
<keyword evidence="11" id="KW-1185">Reference proteome</keyword>
<dbReference type="Gene3D" id="3.30.60.30">
    <property type="match status" value="1"/>
</dbReference>
<dbReference type="Gene3D" id="1.20.1250.20">
    <property type="entry name" value="MFS general substrate transporter like domains"/>
    <property type="match status" value="1"/>
</dbReference>
<feature type="transmembrane region" description="Helical" evidence="8">
    <location>
        <begin position="129"/>
        <end position="150"/>
    </location>
</feature>